<dbReference type="Proteomes" id="UP000007875">
    <property type="component" value="Unassembled WGS sequence"/>
</dbReference>
<organism evidence="4 5">
    <name type="scientific">Ciona savignyi</name>
    <name type="common">Pacific transparent sea squirt</name>
    <dbReference type="NCBI Taxonomy" id="51511"/>
    <lineage>
        <taxon>Eukaryota</taxon>
        <taxon>Metazoa</taxon>
        <taxon>Chordata</taxon>
        <taxon>Tunicata</taxon>
        <taxon>Ascidiacea</taxon>
        <taxon>Phlebobranchia</taxon>
        <taxon>Cionidae</taxon>
        <taxon>Ciona</taxon>
    </lineage>
</organism>
<dbReference type="HOGENOM" id="CLU_023330_0_2_1"/>
<keyword evidence="5" id="KW-1185">Reference proteome</keyword>
<dbReference type="OMA" id="KLGRWFC"/>
<dbReference type="GO" id="GO:0004867">
    <property type="term" value="F:serine-type endopeptidase inhibitor activity"/>
    <property type="evidence" value="ECO:0007669"/>
    <property type="project" value="InterPro"/>
</dbReference>
<dbReference type="SMART" id="SM00093">
    <property type="entry name" value="SERPIN"/>
    <property type="match status" value="1"/>
</dbReference>
<reference evidence="5" key="1">
    <citation type="submission" date="2003-08" db="EMBL/GenBank/DDBJ databases">
        <authorList>
            <person name="Birren B."/>
            <person name="Nusbaum C."/>
            <person name="Abebe A."/>
            <person name="Abouelleil A."/>
            <person name="Adekoya E."/>
            <person name="Ait-zahra M."/>
            <person name="Allen N."/>
            <person name="Allen T."/>
            <person name="An P."/>
            <person name="Anderson M."/>
            <person name="Anderson S."/>
            <person name="Arachchi H."/>
            <person name="Armbruster J."/>
            <person name="Bachantsang P."/>
            <person name="Baldwin J."/>
            <person name="Barry A."/>
            <person name="Bayul T."/>
            <person name="Blitshsteyn B."/>
            <person name="Bloom T."/>
            <person name="Blye J."/>
            <person name="Boguslavskiy L."/>
            <person name="Borowsky M."/>
            <person name="Boukhgalter B."/>
            <person name="Brunache A."/>
            <person name="Butler J."/>
            <person name="Calixte N."/>
            <person name="Calvo S."/>
            <person name="Camarata J."/>
            <person name="Campo K."/>
            <person name="Chang J."/>
            <person name="Cheshatsang Y."/>
            <person name="Citroen M."/>
            <person name="Collymore A."/>
            <person name="Considine T."/>
            <person name="Cook A."/>
            <person name="Cooke P."/>
            <person name="Corum B."/>
            <person name="Cuomo C."/>
            <person name="David R."/>
            <person name="Dawoe T."/>
            <person name="Degray S."/>
            <person name="Dodge S."/>
            <person name="Dooley K."/>
            <person name="Dorje P."/>
            <person name="Dorjee K."/>
            <person name="Dorris L."/>
            <person name="Duffey N."/>
            <person name="Dupes A."/>
            <person name="Elkins T."/>
            <person name="Engels R."/>
            <person name="Erickson J."/>
            <person name="Farina A."/>
            <person name="Faro S."/>
            <person name="Ferreira P."/>
            <person name="Fischer H."/>
            <person name="Fitzgerald M."/>
            <person name="Foley K."/>
            <person name="Gage D."/>
            <person name="Galagan J."/>
            <person name="Gearin G."/>
            <person name="Gnerre S."/>
            <person name="Gnirke A."/>
            <person name="Goyette A."/>
            <person name="Graham J."/>
            <person name="Grandbois E."/>
            <person name="Gyaltsen K."/>
            <person name="Hafez N."/>
            <person name="Hagopian D."/>
            <person name="Hagos B."/>
            <person name="Hall J."/>
            <person name="Hatcher B."/>
            <person name="Heller A."/>
            <person name="Higgins H."/>
            <person name="Honan T."/>
            <person name="Horn A."/>
            <person name="Houde N."/>
            <person name="Hughes L."/>
            <person name="Hulme W."/>
            <person name="Husby E."/>
            <person name="Iliev I."/>
            <person name="Jaffe D."/>
            <person name="Jones C."/>
            <person name="Kamal M."/>
            <person name="Kamat A."/>
            <person name="Kamvysselis M."/>
            <person name="Karlsson E."/>
            <person name="Kells C."/>
            <person name="Kieu A."/>
            <person name="Kisner P."/>
            <person name="Kodira C."/>
            <person name="Kulbokas E."/>
            <person name="Labutti K."/>
            <person name="Lama D."/>
            <person name="Landers T."/>
            <person name="Leger J."/>
            <person name="Levine S."/>
            <person name="Lewis D."/>
            <person name="Lewis T."/>
            <person name="Lindblad-toh K."/>
            <person name="Liu X."/>
            <person name="Lokyitsang T."/>
            <person name="Lokyitsang Y."/>
            <person name="Lucien O."/>
            <person name="Lui A."/>
            <person name="Ma L.J."/>
            <person name="Mabbitt R."/>
            <person name="Macdonald J."/>
            <person name="Maclean C."/>
            <person name="Major J."/>
            <person name="Manning J."/>
            <person name="Marabella R."/>
            <person name="Maru K."/>
            <person name="Matthews C."/>
            <person name="Mauceli E."/>
            <person name="Mccarthy M."/>
            <person name="Mcdonough S."/>
            <person name="Mcghee T."/>
            <person name="Meldrim J."/>
            <person name="Meneus L."/>
            <person name="Mesirov J."/>
            <person name="Mihalev A."/>
            <person name="Mihova T."/>
            <person name="Mikkelsen T."/>
            <person name="Mlenga V."/>
            <person name="Moru K."/>
            <person name="Mozes J."/>
            <person name="Mulrain L."/>
            <person name="Munson G."/>
            <person name="Naylor J."/>
            <person name="Newes C."/>
            <person name="Nguyen C."/>
            <person name="Nguyen N."/>
            <person name="Nguyen T."/>
            <person name="Nicol R."/>
            <person name="Nielsen C."/>
            <person name="Nizzari M."/>
            <person name="Norbu C."/>
            <person name="Norbu N."/>
            <person name="O'donnell P."/>
            <person name="Okoawo O."/>
            <person name="O'leary S."/>
            <person name="Omotosho B."/>
            <person name="O'neill K."/>
            <person name="Osman S."/>
            <person name="Parker S."/>
            <person name="Perrin D."/>
            <person name="Phunkhang P."/>
            <person name="Piqani B."/>
            <person name="Purcell S."/>
            <person name="Rachupka T."/>
            <person name="Ramasamy U."/>
            <person name="Rameau R."/>
            <person name="Ray V."/>
            <person name="Raymond C."/>
            <person name="Retta R."/>
            <person name="Richardson S."/>
            <person name="Rise C."/>
            <person name="Rodriguez J."/>
            <person name="Rogers J."/>
            <person name="Rogov P."/>
            <person name="Rutman M."/>
            <person name="Schupbach R."/>
            <person name="Seaman C."/>
            <person name="Settipalli S."/>
            <person name="Sharpe T."/>
            <person name="Sheridan J."/>
            <person name="Sherpa N."/>
            <person name="Shi J."/>
            <person name="Smirnov S."/>
            <person name="Smith C."/>
            <person name="Sougnez C."/>
            <person name="Spencer B."/>
            <person name="Stalker J."/>
            <person name="Stange-thomann N."/>
            <person name="Stavropoulos S."/>
            <person name="Stetson K."/>
            <person name="Stone C."/>
            <person name="Stone S."/>
            <person name="Stubbs M."/>
            <person name="Talamas J."/>
            <person name="Tchuinga P."/>
            <person name="Tenzing P."/>
            <person name="Tesfaye S."/>
            <person name="Theodore J."/>
            <person name="Thoulutsang Y."/>
            <person name="Topham K."/>
            <person name="Towey S."/>
            <person name="Tsamla T."/>
            <person name="Tsomo N."/>
            <person name="Vallee D."/>
            <person name="Vassiliev H."/>
            <person name="Venkataraman V."/>
            <person name="Vinson J."/>
            <person name="Vo A."/>
            <person name="Wade C."/>
            <person name="Wang S."/>
            <person name="Wangchuk T."/>
            <person name="Wangdi T."/>
            <person name="Whittaker C."/>
            <person name="Wilkinson J."/>
            <person name="Wu Y."/>
            <person name="Wyman D."/>
            <person name="Yadav S."/>
            <person name="Yang S."/>
            <person name="Yang X."/>
            <person name="Yeager S."/>
            <person name="Yee E."/>
            <person name="Young G."/>
            <person name="Zainoun J."/>
            <person name="Zembeck L."/>
            <person name="Zimmer A."/>
            <person name="Zody M."/>
            <person name="Lander E."/>
        </authorList>
    </citation>
    <scope>NUCLEOTIDE SEQUENCE [LARGE SCALE GENOMIC DNA]</scope>
</reference>
<dbReference type="PROSITE" id="PS00284">
    <property type="entry name" value="SERPIN"/>
    <property type="match status" value="1"/>
</dbReference>
<accession>H2YPX5</accession>
<dbReference type="SUPFAM" id="SSF56574">
    <property type="entry name" value="Serpins"/>
    <property type="match status" value="1"/>
</dbReference>
<protein>
    <recommendedName>
        <fullName evidence="3">Serpin domain-containing protein</fullName>
    </recommendedName>
</protein>
<dbReference type="InterPro" id="IPR023796">
    <property type="entry name" value="Serpin_dom"/>
</dbReference>
<comment type="similarity">
    <text evidence="1 2">Belongs to the serpin family.</text>
</comment>
<proteinExistence type="inferred from homology"/>
<dbReference type="CDD" id="cd00172">
    <property type="entry name" value="serpin"/>
    <property type="match status" value="1"/>
</dbReference>
<feature type="domain" description="Serpin" evidence="3">
    <location>
        <begin position="30"/>
        <end position="388"/>
    </location>
</feature>
<dbReference type="Gene3D" id="3.30.497.10">
    <property type="entry name" value="Antithrombin, subunit I, domain 2"/>
    <property type="match status" value="1"/>
</dbReference>
<dbReference type="STRING" id="51511.ENSCSAVP00000007383"/>
<dbReference type="GeneTree" id="ENSGT00940000163730"/>
<dbReference type="GO" id="GO:0005615">
    <property type="term" value="C:extracellular space"/>
    <property type="evidence" value="ECO:0007669"/>
    <property type="project" value="InterPro"/>
</dbReference>
<evidence type="ECO:0000256" key="1">
    <source>
        <dbReference type="ARBA" id="ARBA00009500"/>
    </source>
</evidence>
<dbReference type="Pfam" id="PF00079">
    <property type="entry name" value="Serpin"/>
    <property type="match status" value="1"/>
</dbReference>
<dbReference type="InterPro" id="IPR042185">
    <property type="entry name" value="Serpin_sf_2"/>
</dbReference>
<dbReference type="AlphaFoldDB" id="H2YPX5"/>
<evidence type="ECO:0000313" key="4">
    <source>
        <dbReference type="Ensembl" id="ENSCSAVP00000007383.1"/>
    </source>
</evidence>
<sequence>MFALYSSLIVGITCSMEHIKLSSGLTEFAVALYKEISKDPGNVFLSPFSISTALSMVLLGTQGETREQLFKTLNLDGVSENEINSGFSSLQACLKSSKVILETANQLFPEISFPLEEEFVSKCKQYHGADIKGLDFVGNPENSRNAINQWVENVTKGKITDLLSGSINSLVRLVIANAVYFKGDWLNPFKEGATVLKDFHVQKDVTKKVHMMNMERKFPFNYDSNLDLHAVELPYVGEKVSMVVFVPAKRFGLEEIAKNLTATKISELISGLFEEKVNFSMPKMKFEKSLDLVEILKNLGLVDIFNAEKANLEGISKTGELFVSQVQHKAFLEVDEKGTVAAAATAVVMMLRSLPVPPVRVTCDHPFLFVIRHKPSKNILFMGRYSGP</sequence>
<dbReference type="InterPro" id="IPR000215">
    <property type="entry name" value="Serpin_fam"/>
</dbReference>
<dbReference type="Ensembl" id="ENSCSAVT00000007480.1">
    <property type="protein sequence ID" value="ENSCSAVP00000007383.1"/>
    <property type="gene ID" value="ENSCSAVG00000004408.1"/>
</dbReference>
<dbReference type="eggNOG" id="KOG2392">
    <property type="taxonomic scope" value="Eukaryota"/>
</dbReference>
<name>H2YPX5_CIOSA</name>
<dbReference type="InterPro" id="IPR036186">
    <property type="entry name" value="Serpin_sf"/>
</dbReference>
<evidence type="ECO:0000256" key="2">
    <source>
        <dbReference type="RuleBase" id="RU000411"/>
    </source>
</evidence>
<dbReference type="InterPro" id="IPR023795">
    <property type="entry name" value="Serpin_CS"/>
</dbReference>
<dbReference type="PANTHER" id="PTHR11461">
    <property type="entry name" value="SERINE PROTEASE INHIBITOR, SERPIN"/>
    <property type="match status" value="1"/>
</dbReference>
<dbReference type="InParanoid" id="H2YPX5"/>
<evidence type="ECO:0000259" key="3">
    <source>
        <dbReference type="SMART" id="SM00093"/>
    </source>
</evidence>
<evidence type="ECO:0000313" key="5">
    <source>
        <dbReference type="Proteomes" id="UP000007875"/>
    </source>
</evidence>
<dbReference type="Gene3D" id="2.30.39.10">
    <property type="entry name" value="Alpha-1-antitrypsin, domain 1"/>
    <property type="match status" value="1"/>
</dbReference>
<reference evidence="4" key="3">
    <citation type="submission" date="2025-09" db="UniProtKB">
        <authorList>
            <consortium name="Ensembl"/>
        </authorList>
    </citation>
    <scope>IDENTIFICATION</scope>
</reference>
<dbReference type="InterPro" id="IPR042178">
    <property type="entry name" value="Serpin_sf_1"/>
</dbReference>
<dbReference type="PANTHER" id="PTHR11461:SF211">
    <property type="entry name" value="GH10112P-RELATED"/>
    <property type="match status" value="1"/>
</dbReference>
<reference evidence="4" key="2">
    <citation type="submission" date="2025-08" db="UniProtKB">
        <authorList>
            <consortium name="Ensembl"/>
        </authorList>
    </citation>
    <scope>IDENTIFICATION</scope>
</reference>